<dbReference type="FunFam" id="4.10.1060.10:FF:000024">
    <property type="entry name" value="RNA-binding protein"/>
    <property type="match status" value="1"/>
</dbReference>
<accession>A0A9P6WBM2</accession>
<dbReference type="SMART" id="SM00547">
    <property type="entry name" value="ZnF_RBZ"/>
    <property type="match status" value="2"/>
</dbReference>
<keyword evidence="3" id="KW-0862">Zinc</keyword>
<dbReference type="Pfam" id="PF00076">
    <property type="entry name" value="RRM_1"/>
    <property type="match status" value="1"/>
</dbReference>
<dbReference type="InterPro" id="IPR001876">
    <property type="entry name" value="Znf_RanBP2"/>
</dbReference>
<keyword evidence="4" id="KW-0694">RNA-binding</keyword>
<name>A0A9P6WBM2_MAUEX</name>
<feature type="region of interest" description="Disordered" evidence="6">
    <location>
        <begin position="142"/>
        <end position="163"/>
    </location>
</feature>
<dbReference type="Gene3D" id="4.10.1060.10">
    <property type="entry name" value="Zinc finger, RanBP2-type"/>
    <property type="match status" value="2"/>
</dbReference>
<dbReference type="PANTHER" id="PTHR23111:SF40">
    <property type="entry name" value="RNA-BINDING PROTEIN INVOLVED IN HETEROCHROMATIN ASSEMBLY-RELATED"/>
    <property type="match status" value="1"/>
</dbReference>
<dbReference type="Gene3D" id="3.30.70.330">
    <property type="match status" value="1"/>
</dbReference>
<dbReference type="PROSITE" id="PS50102">
    <property type="entry name" value="RRM"/>
    <property type="match status" value="1"/>
</dbReference>
<organism evidence="9 10">
    <name type="scientific">Maudiozyma exigua</name>
    <name type="common">Yeast</name>
    <name type="synonym">Kazachstania exigua</name>
    <dbReference type="NCBI Taxonomy" id="34358"/>
    <lineage>
        <taxon>Eukaryota</taxon>
        <taxon>Fungi</taxon>
        <taxon>Dikarya</taxon>
        <taxon>Ascomycota</taxon>
        <taxon>Saccharomycotina</taxon>
        <taxon>Saccharomycetes</taxon>
        <taxon>Saccharomycetales</taxon>
        <taxon>Saccharomycetaceae</taxon>
        <taxon>Maudiozyma</taxon>
    </lineage>
</organism>
<dbReference type="EMBL" id="PUHR01000065">
    <property type="protein sequence ID" value="KAG0668526.1"/>
    <property type="molecule type" value="Genomic_DNA"/>
</dbReference>
<feature type="domain" description="RRM" evidence="7">
    <location>
        <begin position="242"/>
        <end position="339"/>
    </location>
</feature>
<evidence type="ECO:0000256" key="5">
    <source>
        <dbReference type="PROSITE-ProRule" id="PRU00322"/>
    </source>
</evidence>
<feature type="domain" description="RanBP2-type" evidence="8">
    <location>
        <begin position="372"/>
        <end position="401"/>
    </location>
</feature>
<dbReference type="Pfam" id="PF00641">
    <property type="entry name" value="Zn_ribbon_RanBP"/>
    <property type="match status" value="2"/>
</dbReference>
<keyword evidence="10" id="KW-1185">Reference proteome</keyword>
<reference evidence="9 10" key="1">
    <citation type="submission" date="2020-11" db="EMBL/GenBank/DDBJ databases">
        <title>Kefir isolates.</title>
        <authorList>
            <person name="Marcisauskas S."/>
            <person name="Kim Y."/>
            <person name="Blasche S."/>
        </authorList>
    </citation>
    <scope>NUCLEOTIDE SEQUENCE [LARGE SCALE GENOMIC DNA]</scope>
    <source>
        <strain evidence="9 10">OG2</strain>
    </source>
</reference>
<dbReference type="SUPFAM" id="SSF54928">
    <property type="entry name" value="RNA-binding domain, RBD"/>
    <property type="match status" value="1"/>
</dbReference>
<dbReference type="PANTHER" id="PTHR23111">
    <property type="entry name" value="ZINC FINGER PROTEIN"/>
    <property type="match status" value="1"/>
</dbReference>
<feature type="compositionally biased region" description="Low complexity" evidence="6">
    <location>
        <begin position="556"/>
        <end position="575"/>
    </location>
</feature>
<gene>
    <name evidence="9" type="ORF">C6P45_004622</name>
</gene>
<dbReference type="GO" id="GO:0003729">
    <property type="term" value="F:mRNA binding"/>
    <property type="evidence" value="ECO:0007669"/>
    <property type="project" value="TreeGrafter"/>
</dbReference>
<dbReference type="AlphaFoldDB" id="A0A9P6WBM2"/>
<feature type="compositionally biased region" description="Polar residues" evidence="6">
    <location>
        <begin position="537"/>
        <end position="555"/>
    </location>
</feature>
<keyword evidence="2 5" id="KW-0863">Zinc-finger</keyword>
<evidence type="ECO:0000259" key="7">
    <source>
        <dbReference type="PROSITE" id="PS50102"/>
    </source>
</evidence>
<dbReference type="PROSITE" id="PS50199">
    <property type="entry name" value="ZF_RANBP2_2"/>
    <property type="match status" value="2"/>
</dbReference>
<evidence type="ECO:0008006" key="11">
    <source>
        <dbReference type="Google" id="ProtNLM"/>
    </source>
</evidence>
<dbReference type="InterPro" id="IPR012677">
    <property type="entry name" value="Nucleotide-bd_a/b_plait_sf"/>
</dbReference>
<evidence type="ECO:0000256" key="2">
    <source>
        <dbReference type="ARBA" id="ARBA00022771"/>
    </source>
</evidence>
<evidence type="ECO:0000256" key="1">
    <source>
        <dbReference type="ARBA" id="ARBA00022723"/>
    </source>
</evidence>
<dbReference type="InterPro" id="IPR000504">
    <property type="entry name" value="RRM_dom"/>
</dbReference>
<protein>
    <recommendedName>
        <fullName evidence="11">Asparagine-rich protein</fullName>
    </recommendedName>
</protein>
<feature type="compositionally biased region" description="Acidic residues" evidence="6">
    <location>
        <begin position="148"/>
        <end position="157"/>
    </location>
</feature>
<evidence type="ECO:0000256" key="4">
    <source>
        <dbReference type="PROSITE-ProRule" id="PRU00176"/>
    </source>
</evidence>
<dbReference type="GO" id="GO:0008270">
    <property type="term" value="F:zinc ion binding"/>
    <property type="evidence" value="ECO:0007669"/>
    <property type="project" value="UniProtKB-KW"/>
</dbReference>
<dbReference type="InterPro" id="IPR035979">
    <property type="entry name" value="RBD_domain_sf"/>
</dbReference>
<feature type="compositionally biased region" description="Low complexity" evidence="6">
    <location>
        <begin position="417"/>
        <end position="437"/>
    </location>
</feature>
<evidence type="ECO:0000313" key="10">
    <source>
        <dbReference type="Proteomes" id="UP000750334"/>
    </source>
</evidence>
<dbReference type="Proteomes" id="UP000750334">
    <property type="component" value="Unassembled WGS sequence"/>
</dbReference>
<keyword evidence="1" id="KW-0479">Metal-binding</keyword>
<evidence type="ECO:0000256" key="6">
    <source>
        <dbReference type="SAM" id="MobiDB-lite"/>
    </source>
</evidence>
<dbReference type="SUPFAM" id="SSF90209">
    <property type="entry name" value="Ran binding protein zinc finger-like"/>
    <property type="match status" value="2"/>
</dbReference>
<feature type="compositionally biased region" description="Low complexity" evidence="6">
    <location>
        <begin position="520"/>
        <end position="536"/>
    </location>
</feature>
<evidence type="ECO:0000313" key="9">
    <source>
        <dbReference type="EMBL" id="KAG0668526.1"/>
    </source>
</evidence>
<sequence length="585" mass="67330">MHYVVLELEVEHKIETPKDHSRVSKIMYQIINESDLLCAFPTSSDTNELPSIMINNEANAFQEAISNLDTIIKNYIKDDTFVLCSLFSTWHIRVTMQREARDLDYELPIYLAHPVIFDLKKEYLRWIKNHKDLLPVMKSSVNETATSTEEENEVESEQDIKKDDRMENQDTLISEIMTVMKLDMPHNMIDIDIVNKVNIIVTVELLKKLHKMCESDEDKQNVLTQPYDSLTDYNTFLERQSTTLYVNNLPQDTTQSELESWFSQFGSRPIGFWTIKKKIAKDNNDENRRYLLNNCPYIEEPDSISGFIIFQNKEEAKEALLLNGRSVLSNVANIKQPRVVEHVVEIEPSCSSVLVKAHDILTSFPQSKNKPRPGDWTCPSCGFSNFQRRTACFRCTFPIPSNLASTKTNHNIHRHNNNSSNNGNYSNENNNLNNVATNSNTSTEEVLDNNMNNNNNRSNNFNNTGHVNRYIHHNGSSTQNNGSNVPFRAGDWKCTACQYHNFAKNVMCLRCNKPKIRQSNTNNNNNGNNTAVNGNNESRLWDNQTHGNNYLTQDQNRYNNNSSYNNNSNVNSRNRIATVKPEKIH</sequence>
<evidence type="ECO:0000259" key="8">
    <source>
        <dbReference type="PROSITE" id="PS50199"/>
    </source>
</evidence>
<proteinExistence type="predicted"/>
<feature type="region of interest" description="Disordered" evidence="6">
    <location>
        <begin position="406"/>
        <end position="437"/>
    </location>
</feature>
<feature type="domain" description="RanBP2-type" evidence="8">
    <location>
        <begin position="488"/>
        <end position="517"/>
    </location>
</feature>
<dbReference type="SMART" id="SM00360">
    <property type="entry name" value="RRM"/>
    <property type="match status" value="1"/>
</dbReference>
<comment type="caution">
    <text evidence="9">The sequence shown here is derived from an EMBL/GenBank/DDBJ whole genome shotgun (WGS) entry which is preliminary data.</text>
</comment>
<evidence type="ECO:0000256" key="3">
    <source>
        <dbReference type="ARBA" id="ARBA00022833"/>
    </source>
</evidence>
<dbReference type="InterPro" id="IPR036443">
    <property type="entry name" value="Znf_RanBP2_sf"/>
</dbReference>
<feature type="region of interest" description="Disordered" evidence="6">
    <location>
        <begin position="517"/>
        <end position="585"/>
    </location>
</feature>
<dbReference type="OrthoDB" id="448399at2759"/>
<dbReference type="PROSITE" id="PS01358">
    <property type="entry name" value="ZF_RANBP2_1"/>
    <property type="match status" value="2"/>
</dbReference>